<feature type="compositionally biased region" description="Basic and acidic residues" evidence="1">
    <location>
        <begin position="1030"/>
        <end position="1042"/>
    </location>
</feature>
<feature type="region of interest" description="Disordered" evidence="1">
    <location>
        <begin position="121"/>
        <end position="180"/>
    </location>
</feature>
<dbReference type="EMBL" id="ML119706">
    <property type="protein sequence ID" value="RPA78858.1"/>
    <property type="molecule type" value="Genomic_DNA"/>
</dbReference>
<feature type="region of interest" description="Disordered" evidence="1">
    <location>
        <begin position="482"/>
        <end position="544"/>
    </location>
</feature>
<reference evidence="2 3" key="1">
    <citation type="journal article" date="2018" name="Nat. Ecol. Evol.">
        <title>Pezizomycetes genomes reveal the molecular basis of ectomycorrhizal truffle lifestyle.</title>
        <authorList>
            <person name="Murat C."/>
            <person name="Payen T."/>
            <person name="Noel B."/>
            <person name="Kuo A."/>
            <person name="Morin E."/>
            <person name="Chen J."/>
            <person name="Kohler A."/>
            <person name="Krizsan K."/>
            <person name="Balestrini R."/>
            <person name="Da Silva C."/>
            <person name="Montanini B."/>
            <person name="Hainaut M."/>
            <person name="Levati E."/>
            <person name="Barry K.W."/>
            <person name="Belfiori B."/>
            <person name="Cichocki N."/>
            <person name="Clum A."/>
            <person name="Dockter R.B."/>
            <person name="Fauchery L."/>
            <person name="Guy J."/>
            <person name="Iotti M."/>
            <person name="Le Tacon F."/>
            <person name="Lindquist E.A."/>
            <person name="Lipzen A."/>
            <person name="Malagnac F."/>
            <person name="Mello A."/>
            <person name="Molinier V."/>
            <person name="Miyauchi S."/>
            <person name="Poulain J."/>
            <person name="Riccioni C."/>
            <person name="Rubini A."/>
            <person name="Sitrit Y."/>
            <person name="Splivallo R."/>
            <person name="Traeger S."/>
            <person name="Wang M."/>
            <person name="Zifcakova L."/>
            <person name="Wipf D."/>
            <person name="Zambonelli A."/>
            <person name="Paolocci F."/>
            <person name="Nowrousian M."/>
            <person name="Ottonello S."/>
            <person name="Baldrian P."/>
            <person name="Spatafora J.W."/>
            <person name="Henrissat B."/>
            <person name="Nagy L.G."/>
            <person name="Aury J.M."/>
            <person name="Wincker P."/>
            <person name="Grigoriev I.V."/>
            <person name="Bonfante P."/>
            <person name="Martin F.M."/>
        </authorList>
    </citation>
    <scope>NUCLEOTIDE SEQUENCE [LARGE SCALE GENOMIC DNA]</scope>
    <source>
        <strain evidence="2 3">RN42</strain>
    </source>
</reference>
<feature type="compositionally biased region" description="Polar residues" evidence="1">
    <location>
        <begin position="133"/>
        <end position="154"/>
    </location>
</feature>
<dbReference type="PANTHER" id="PTHR48125:SF10">
    <property type="entry name" value="OS12G0136300 PROTEIN"/>
    <property type="match status" value="1"/>
</dbReference>
<feature type="compositionally biased region" description="Low complexity" evidence="1">
    <location>
        <begin position="527"/>
        <end position="542"/>
    </location>
</feature>
<evidence type="ECO:0000313" key="3">
    <source>
        <dbReference type="Proteomes" id="UP000275078"/>
    </source>
</evidence>
<feature type="compositionally biased region" description="Low complexity" evidence="1">
    <location>
        <begin position="859"/>
        <end position="872"/>
    </location>
</feature>
<sequence length="1042" mass="114043">MTDPNTNPLPSDSMNEFLNTDYSAMEWDGEGGLLPNSEIDGWNTVPAATNMMRSSPPPPASASYVNPMATMNFPAFSPTDWALFQQFRQMQMMAASQPHLQQPQQSPMAPQAQASQAVFNPFNFTGLPHPQQHHLSAPSSSPYPTLTNVQNQASEEGADDDEDDDEAPDPFPLIPTVGSAGYELPKRTNGVTFETLQRIVELETARKVYLDNRPKKEAPKYQKGLVASPLELANFSDAERRYWSLGFDARGFASDQEDPRTQELKKTVKGWRTSVDSVYKSTWGGENLKQWGSMQNMPPDIAERYKYIGRTFYQDKLGFPIDVADKELNGALNSKRKNGRAADARREAKKKALHDKKILLEEALLKQKMKASSKTKVVIKPTKKSNGETMDTQTATAPKTAPKAAPKTAPKAAPKTAPKPAANPVSKVASKVASKGASTSTLTPGPVIARPAKDKSSPGQAGKTIMAALGITLQADELKDVSSSPAVPKFPPLTSKPKAPTVPVKPSSTPIIASKPAPITVSESTLPSSVPKPNSTSTTSTPVPAPRALDLLIKSTTANEYLEDQRTKVKPQFSSSYAKFMDFMLKFGYVGGTNDVIEYMTEEALESGHRLWKAILDEDGYNRMILTVGSQPLVCRIFDQAHFFRSPSPPARFTDTPPDIAVQSQYAPQEDTGHPGTHHEQDCNLDDGEALAGHSRLSESDNGSCDETHSGDDTTEDDAMSEEDSLESGLEPCSQREDELEEECEEEPEEQDEEETQGEGEEEQEEEGEEPEPEPELQTLVIEADGRGSPEPSADDRSRTPTPAEETEVTDPVASEESTVTEEVEMEERAQEEEEVEPVATSDEATADAESEVDTTPLSSPSPRQPSRVVSVEIPAPKATARALSQVDTKGSGKLDSPRPTQSRQKAAKKKEVKVKVDNAKENVMVEETGSVSIIYDQLGLENDKVTIFFSHTRTNGSKQLSIDNVDLFFDTTNARTVVRVRTAPKVQGETRKRKAAPKETHNEEVFEETRGKRQKAEKKKTLKAAAEAVKPDNRASLRDMI</sequence>
<name>A0A3N4I2G9_ASCIM</name>
<evidence type="ECO:0000256" key="1">
    <source>
        <dbReference type="SAM" id="MobiDB-lite"/>
    </source>
</evidence>
<accession>A0A3N4I2G9</accession>
<feature type="compositionally biased region" description="Acidic residues" evidence="1">
    <location>
        <begin position="738"/>
        <end position="775"/>
    </location>
</feature>
<feature type="compositionally biased region" description="Acidic residues" evidence="1">
    <location>
        <begin position="713"/>
        <end position="726"/>
    </location>
</feature>
<feature type="compositionally biased region" description="Basic and acidic residues" evidence="1">
    <location>
        <begin position="784"/>
        <end position="799"/>
    </location>
</feature>
<feature type="compositionally biased region" description="Acidic residues" evidence="1">
    <location>
        <begin position="819"/>
        <end position="837"/>
    </location>
</feature>
<feature type="region of interest" description="Disordered" evidence="1">
    <location>
        <begin position="666"/>
        <end position="913"/>
    </location>
</feature>
<dbReference type="Proteomes" id="UP000275078">
    <property type="component" value="Unassembled WGS sequence"/>
</dbReference>
<proteinExistence type="predicted"/>
<dbReference type="PANTHER" id="PTHR48125">
    <property type="entry name" value="LP07818P1"/>
    <property type="match status" value="1"/>
</dbReference>
<feature type="compositionally biased region" description="Low complexity" evidence="1">
    <location>
        <begin position="394"/>
        <end position="422"/>
    </location>
</feature>
<evidence type="ECO:0000313" key="2">
    <source>
        <dbReference type="EMBL" id="RPA78858.1"/>
    </source>
</evidence>
<feature type="region of interest" description="Disordered" evidence="1">
    <location>
        <begin position="371"/>
        <end position="460"/>
    </location>
</feature>
<protein>
    <submittedName>
        <fullName evidence="2">Uncharacterized protein</fullName>
    </submittedName>
</protein>
<gene>
    <name evidence="2" type="ORF">BJ508DRAFT_328891</name>
</gene>
<keyword evidence="3" id="KW-1185">Reference proteome</keyword>
<feature type="compositionally biased region" description="Basic residues" evidence="1">
    <location>
        <begin position="1013"/>
        <end position="1023"/>
    </location>
</feature>
<feature type="compositionally biased region" description="Basic and acidic residues" evidence="1">
    <location>
        <begin position="997"/>
        <end position="1012"/>
    </location>
</feature>
<feature type="region of interest" description="Disordered" evidence="1">
    <location>
        <begin position="985"/>
        <end position="1042"/>
    </location>
</feature>
<organism evidence="2 3">
    <name type="scientific">Ascobolus immersus RN42</name>
    <dbReference type="NCBI Taxonomy" id="1160509"/>
    <lineage>
        <taxon>Eukaryota</taxon>
        <taxon>Fungi</taxon>
        <taxon>Dikarya</taxon>
        <taxon>Ascomycota</taxon>
        <taxon>Pezizomycotina</taxon>
        <taxon>Pezizomycetes</taxon>
        <taxon>Pezizales</taxon>
        <taxon>Ascobolaceae</taxon>
        <taxon>Ascobolus</taxon>
    </lineage>
</organism>
<feature type="compositionally biased region" description="Acidic residues" evidence="1">
    <location>
        <begin position="156"/>
        <end position="168"/>
    </location>
</feature>
<feature type="compositionally biased region" description="Basic and acidic residues" evidence="1">
    <location>
        <begin position="671"/>
        <end position="682"/>
    </location>
</feature>
<dbReference type="AlphaFoldDB" id="A0A3N4I2G9"/>